<gene>
    <name evidence="3" type="ORF">HNQ64_004885</name>
</gene>
<feature type="compositionally biased region" description="Basic and acidic residues" evidence="1">
    <location>
        <begin position="179"/>
        <end position="199"/>
    </location>
</feature>
<sequence length="222" mass="26097">MRHILLLLLFLILSPISHGSDTDEIHEDSLLKFDSDWKMVKVLFLGESPSSWMELKELAPDHAHRISRFWIRKADIGTIQYRKLILEMMAEEIKRTKPENKDKMMVRYQGCMPEAVRCYYYDHASEIDKMIQVSLEMVNAAASEPEIKTISEHENPDLHVFEKNPESSPADLPKPSNDTLKKDEPKMENQPKSEEVEKRLEELRRKRDEYFRNLKESSNPEP</sequence>
<proteinExistence type="predicted"/>
<name>A0A7W7YQY6_9BACT</name>
<protein>
    <submittedName>
        <fullName evidence="3">Uncharacterized protein</fullName>
    </submittedName>
</protein>
<feature type="signal peptide" evidence="2">
    <location>
        <begin position="1"/>
        <end position="19"/>
    </location>
</feature>
<feature type="compositionally biased region" description="Basic and acidic residues" evidence="1">
    <location>
        <begin position="152"/>
        <end position="165"/>
    </location>
</feature>
<dbReference type="Proteomes" id="UP000534294">
    <property type="component" value="Unassembled WGS sequence"/>
</dbReference>
<evidence type="ECO:0000313" key="4">
    <source>
        <dbReference type="Proteomes" id="UP000534294"/>
    </source>
</evidence>
<evidence type="ECO:0000256" key="2">
    <source>
        <dbReference type="SAM" id="SignalP"/>
    </source>
</evidence>
<dbReference type="EMBL" id="JACHIF010000016">
    <property type="protein sequence ID" value="MBB5040597.1"/>
    <property type="molecule type" value="Genomic_DNA"/>
</dbReference>
<keyword evidence="4" id="KW-1185">Reference proteome</keyword>
<keyword evidence="2" id="KW-0732">Signal</keyword>
<reference evidence="3 4" key="1">
    <citation type="submission" date="2020-08" db="EMBL/GenBank/DDBJ databases">
        <title>Genomic Encyclopedia of Type Strains, Phase IV (KMG-IV): sequencing the most valuable type-strain genomes for metagenomic binning, comparative biology and taxonomic classification.</title>
        <authorList>
            <person name="Goeker M."/>
        </authorList>
    </citation>
    <scope>NUCLEOTIDE SEQUENCE [LARGE SCALE GENOMIC DNA]</scope>
    <source>
        <strain evidence="3 4">DSM 12251</strain>
    </source>
</reference>
<feature type="chain" id="PRO_5030819721" evidence="2">
    <location>
        <begin position="20"/>
        <end position="222"/>
    </location>
</feature>
<comment type="caution">
    <text evidence="3">The sequence shown here is derived from an EMBL/GenBank/DDBJ whole genome shotgun (WGS) entry which is preliminary data.</text>
</comment>
<accession>A0A7W7YQY6</accession>
<evidence type="ECO:0000256" key="1">
    <source>
        <dbReference type="SAM" id="MobiDB-lite"/>
    </source>
</evidence>
<dbReference type="RefSeq" id="WP_184213329.1">
    <property type="nucleotide sequence ID" value="NZ_JACHIF010000016.1"/>
</dbReference>
<feature type="region of interest" description="Disordered" evidence="1">
    <location>
        <begin position="152"/>
        <end position="199"/>
    </location>
</feature>
<organism evidence="3 4">
    <name type="scientific">Prosthecobacter dejongeii</name>
    <dbReference type="NCBI Taxonomy" id="48465"/>
    <lineage>
        <taxon>Bacteria</taxon>
        <taxon>Pseudomonadati</taxon>
        <taxon>Verrucomicrobiota</taxon>
        <taxon>Verrucomicrobiia</taxon>
        <taxon>Verrucomicrobiales</taxon>
        <taxon>Verrucomicrobiaceae</taxon>
        <taxon>Prosthecobacter</taxon>
    </lineage>
</organism>
<evidence type="ECO:0000313" key="3">
    <source>
        <dbReference type="EMBL" id="MBB5040597.1"/>
    </source>
</evidence>
<dbReference type="AlphaFoldDB" id="A0A7W7YQY6"/>